<organism evidence="3 4">
    <name type="scientific">Trema orientale</name>
    <name type="common">Charcoal tree</name>
    <name type="synonym">Celtis orientalis</name>
    <dbReference type="NCBI Taxonomy" id="63057"/>
    <lineage>
        <taxon>Eukaryota</taxon>
        <taxon>Viridiplantae</taxon>
        <taxon>Streptophyta</taxon>
        <taxon>Embryophyta</taxon>
        <taxon>Tracheophyta</taxon>
        <taxon>Spermatophyta</taxon>
        <taxon>Magnoliopsida</taxon>
        <taxon>eudicotyledons</taxon>
        <taxon>Gunneridae</taxon>
        <taxon>Pentapetalae</taxon>
        <taxon>rosids</taxon>
        <taxon>fabids</taxon>
        <taxon>Rosales</taxon>
        <taxon>Cannabaceae</taxon>
        <taxon>Trema</taxon>
    </lineage>
</organism>
<accession>A0A2P5EPN3</accession>
<dbReference type="Proteomes" id="UP000237000">
    <property type="component" value="Unassembled WGS sequence"/>
</dbReference>
<evidence type="ECO:0000313" key="3">
    <source>
        <dbReference type="EMBL" id="PON87521.1"/>
    </source>
</evidence>
<keyword evidence="2" id="KW-0472">Membrane</keyword>
<keyword evidence="1" id="KW-0813">Transport</keyword>
<reference evidence="4" key="1">
    <citation type="submission" date="2016-06" db="EMBL/GenBank/DDBJ databases">
        <title>Parallel loss of symbiosis genes in relatives of nitrogen-fixing non-legume Parasponia.</title>
        <authorList>
            <person name="Van Velzen R."/>
            <person name="Holmer R."/>
            <person name="Bu F."/>
            <person name="Rutten L."/>
            <person name="Van Zeijl A."/>
            <person name="Liu W."/>
            <person name="Santuari L."/>
            <person name="Cao Q."/>
            <person name="Sharma T."/>
            <person name="Shen D."/>
            <person name="Roswanjaya Y."/>
            <person name="Wardhani T."/>
            <person name="Kalhor M.S."/>
            <person name="Jansen J."/>
            <person name="Van den Hoogen J."/>
            <person name="Gungor B."/>
            <person name="Hartog M."/>
            <person name="Hontelez J."/>
            <person name="Verver J."/>
            <person name="Yang W.-C."/>
            <person name="Schijlen E."/>
            <person name="Repin R."/>
            <person name="Schilthuizen M."/>
            <person name="Schranz E."/>
            <person name="Heidstra R."/>
            <person name="Miyata K."/>
            <person name="Fedorova E."/>
            <person name="Kohlen W."/>
            <person name="Bisseling T."/>
            <person name="Smit S."/>
            <person name="Geurts R."/>
        </authorList>
    </citation>
    <scope>NUCLEOTIDE SEQUENCE [LARGE SCALE GENOMIC DNA]</scope>
    <source>
        <strain evidence="4">cv. RG33-2</strain>
    </source>
</reference>
<comment type="caution">
    <text evidence="3">The sequence shown here is derived from an EMBL/GenBank/DDBJ whole genome shotgun (WGS) entry which is preliminary data.</text>
</comment>
<dbReference type="PANTHER" id="PTHR19241">
    <property type="entry name" value="ATP-BINDING CASSETTE TRANSPORTER"/>
    <property type="match status" value="1"/>
</dbReference>
<gene>
    <name evidence="3" type="ORF">TorRG33x02_166990</name>
</gene>
<dbReference type="OrthoDB" id="66620at2759"/>
<dbReference type="EMBL" id="JXTC01000116">
    <property type="protein sequence ID" value="PON87521.1"/>
    <property type="molecule type" value="Genomic_DNA"/>
</dbReference>
<keyword evidence="2" id="KW-1133">Transmembrane helix</keyword>
<evidence type="ECO:0000256" key="2">
    <source>
        <dbReference type="SAM" id="Phobius"/>
    </source>
</evidence>
<keyword evidence="2" id="KW-0812">Transmembrane</keyword>
<dbReference type="STRING" id="63057.A0A2P5EPN3"/>
<keyword evidence="4" id="KW-1185">Reference proteome</keyword>
<feature type="transmembrane region" description="Helical" evidence="2">
    <location>
        <begin position="132"/>
        <end position="153"/>
    </location>
</feature>
<proteinExistence type="predicted"/>
<feature type="transmembrane region" description="Helical" evidence="2">
    <location>
        <begin position="30"/>
        <end position="58"/>
    </location>
</feature>
<protein>
    <submittedName>
        <fullName evidence="3">Uncharacterized protein</fullName>
    </submittedName>
</protein>
<name>A0A2P5EPN3_TREOI</name>
<evidence type="ECO:0000313" key="4">
    <source>
        <dbReference type="Proteomes" id="UP000237000"/>
    </source>
</evidence>
<sequence length="176" mass="19751">MFYFTFYGMMIVAATPNLDGATTVSSAFSGLWNLFSCFIVPCTVGNSFLASTFIFVVVKRASLTNFFCLISWKITRGYQCGGDGTIGQINPVAWTMYGLLVSQYGDVTEKLDGAEATVKEFVRRFFGYKHDFLGIVAFVNVVFAVAFSLFFALQIRTFNFQKRQNKLASLLCWKNN</sequence>
<evidence type="ECO:0000256" key="1">
    <source>
        <dbReference type="ARBA" id="ARBA00022448"/>
    </source>
</evidence>
<dbReference type="InParanoid" id="A0A2P5EPN3"/>
<dbReference type="AlphaFoldDB" id="A0A2P5EPN3"/>